<feature type="region of interest" description="Disordered" evidence="11">
    <location>
        <begin position="408"/>
        <end position="454"/>
    </location>
</feature>
<comment type="caution">
    <text evidence="13">The sequence shown here is derived from an EMBL/GenBank/DDBJ whole genome shotgun (WGS) entry which is preliminary data.</text>
</comment>
<evidence type="ECO:0000256" key="7">
    <source>
        <dbReference type="ARBA" id="ARBA00023288"/>
    </source>
</evidence>
<dbReference type="EC" id="2.3.1.225" evidence="10"/>
<keyword evidence="4 10" id="KW-1133">Transmembrane helix</keyword>
<feature type="transmembrane region" description="Helical" evidence="10">
    <location>
        <begin position="236"/>
        <end position="259"/>
    </location>
</feature>
<evidence type="ECO:0000256" key="11">
    <source>
        <dbReference type="SAM" id="MobiDB-lite"/>
    </source>
</evidence>
<keyword evidence="14" id="KW-1185">Reference proteome</keyword>
<dbReference type="Proteomes" id="UP000193719">
    <property type="component" value="Unassembled WGS sequence"/>
</dbReference>
<comment type="similarity">
    <text evidence="10">Belongs to the DHHC palmitoyltransferase family.</text>
</comment>
<dbReference type="GO" id="GO:0016020">
    <property type="term" value="C:membrane"/>
    <property type="evidence" value="ECO:0007669"/>
    <property type="project" value="UniProtKB-SubCell"/>
</dbReference>
<evidence type="ECO:0000256" key="4">
    <source>
        <dbReference type="ARBA" id="ARBA00022989"/>
    </source>
</evidence>
<feature type="compositionally biased region" description="Low complexity" evidence="11">
    <location>
        <begin position="439"/>
        <end position="450"/>
    </location>
</feature>
<evidence type="ECO:0000256" key="6">
    <source>
        <dbReference type="ARBA" id="ARBA00023139"/>
    </source>
</evidence>
<feature type="transmembrane region" description="Helical" evidence="10">
    <location>
        <begin position="181"/>
        <end position="201"/>
    </location>
</feature>
<feature type="region of interest" description="Disordered" evidence="11">
    <location>
        <begin position="467"/>
        <end position="498"/>
    </location>
</feature>
<evidence type="ECO:0000256" key="9">
    <source>
        <dbReference type="ARBA" id="ARBA00048048"/>
    </source>
</evidence>
<gene>
    <name evidence="13" type="ORF">BCR36DRAFT_405151</name>
</gene>
<dbReference type="OrthoDB" id="331948at2759"/>
<evidence type="ECO:0000256" key="1">
    <source>
        <dbReference type="ARBA" id="ARBA00004141"/>
    </source>
</evidence>
<sequence length="560" mass="66473">MTNIKEILKRKFKNENLVALGAIAVIIFISTTTQIEIFYPWLSYYGKSEIIKYLLPYNVMLFLLYANYFITMFMNPGNVPEEFSKSIHLTKKKTKLEKKKDKNKKKIEEDDIPLNQLRNRKFIGNQLKGYTPLKCDKCNCYKPARTHHCSICQRCVLRMDHHCPWVANCVGYNNVAYFGRFLFYVTFLCLYNLILMGKRILNVIDYQNKHSYSYHAYHSIEEENTKPYPLILKREMIFIVIDLIMLFIVIFLVAPLFAFQVMYATSNTSTIEDRENKKIQVLIEKGEVPNIKYPYNYGWLENMKDIYGSNIFKWLLNGRGSGDGINFKIKGNCEPNSNNEYLIYWPPKEYYQYKRMKKEDLENQLDNSRHGTRNFNVRSSRHVRRDSEGYVVKTTTEEDREKMVMRALKRDEERERRKQQRLLLQQQQEQEQHNDGSINNNFKENIYNNNGPMNFPANRKVISITKVLEDDDDNSDSNTDDEESSGTETMSITSEYDTDYDLEDEYLNNHHMYEETYIPNRVREVDSSDLWSDEADAIDEYNEEILENEMDDYISKDKNI</sequence>
<feature type="domain" description="Palmitoyltransferase DHHC" evidence="12">
    <location>
        <begin position="133"/>
        <end position="275"/>
    </location>
</feature>
<name>A0A1Y1V6C1_9FUNG</name>
<evidence type="ECO:0000256" key="3">
    <source>
        <dbReference type="ARBA" id="ARBA00022692"/>
    </source>
</evidence>
<keyword evidence="5 10" id="KW-0472">Membrane</keyword>
<accession>A0A1Y1V6C1</accession>
<comment type="subcellular location">
    <subcellularLocation>
        <location evidence="1">Membrane</location>
        <topology evidence="1">Multi-pass membrane protein</topology>
    </subcellularLocation>
</comment>
<feature type="compositionally biased region" description="Acidic residues" evidence="11">
    <location>
        <begin position="469"/>
        <end position="485"/>
    </location>
</feature>
<keyword evidence="7" id="KW-0449">Lipoprotein</keyword>
<protein>
    <recommendedName>
        <fullName evidence="10">Palmitoyltransferase</fullName>
        <ecNumber evidence="10">2.3.1.225</ecNumber>
    </recommendedName>
</protein>
<evidence type="ECO:0000256" key="2">
    <source>
        <dbReference type="ARBA" id="ARBA00022679"/>
    </source>
</evidence>
<evidence type="ECO:0000256" key="10">
    <source>
        <dbReference type="RuleBase" id="RU079119"/>
    </source>
</evidence>
<evidence type="ECO:0000313" key="13">
    <source>
        <dbReference type="EMBL" id="ORX48189.1"/>
    </source>
</evidence>
<keyword evidence="2 10" id="KW-0808">Transferase</keyword>
<evidence type="ECO:0000256" key="8">
    <source>
        <dbReference type="ARBA" id="ARBA00023315"/>
    </source>
</evidence>
<dbReference type="EMBL" id="MCFH01000028">
    <property type="protein sequence ID" value="ORX48189.1"/>
    <property type="molecule type" value="Genomic_DNA"/>
</dbReference>
<comment type="domain">
    <text evidence="10">The DHHC domain is required for palmitoyltransferase activity.</text>
</comment>
<organism evidence="13 14">
    <name type="scientific">Piromyces finnis</name>
    <dbReference type="NCBI Taxonomy" id="1754191"/>
    <lineage>
        <taxon>Eukaryota</taxon>
        <taxon>Fungi</taxon>
        <taxon>Fungi incertae sedis</taxon>
        <taxon>Chytridiomycota</taxon>
        <taxon>Chytridiomycota incertae sedis</taxon>
        <taxon>Neocallimastigomycetes</taxon>
        <taxon>Neocallimastigales</taxon>
        <taxon>Neocallimastigaceae</taxon>
        <taxon>Piromyces</taxon>
    </lineage>
</organism>
<reference evidence="13 14" key="2">
    <citation type="submission" date="2016-08" db="EMBL/GenBank/DDBJ databases">
        <title>Pervasive Adenine N6-methylation of Active Genes in Fungi.</title>
        <authorList>
            <consortium name="DOE Joint Genome Institute"/>
            <person name="Mondo S.J."/>
            <person name="Dannebaum R.O."/>
            <person name="Kuo R.C."/>
            <person name="Labutti K."/>
            <person name="Haridas S."/>
            <person name="Kuo A."/>
            <person name="Salamov A."/>
            <person name="Ahrendt S.R."/>
            <person name="Lipzen A."/>
            <person name="Sullivan W."/>
            <person name="Andreopoulos W.B."/>
            <person name="Clum A."/>
            <person name="Lindquist E."/>
            <person name="Daum C."/>
            <person name="Ramamoorthy G.K."/>
            <person name="Gryganskyi A."/>
            <person name="Culley D."/>
            <person name="Magnuson J.K."/>
            <person name="James T.Y."/>
            <person name="O'Malley M.A."/>
            <person name="Stajich J.E."/>
            <person name="Spatafora J.W."/>
            <person name="Visel A."/>
            <person name="Grigoriev I.V."/>
        </authorList>
    </citation>
    <scope>NUCLEOTIDE SEQUENCE [LARGE SCALE GENOMIC DNA]</scope>
    <source>
        <strain evidence="14">finn</strain>
    </source>
</reference>
<feature type="transmembrane region" description="Helical" evidence="10">
    <location>
        <begin position="54"/>
        <end position="74"/>
    </location>
</feature>
<dbReference type="InterPro" id="IPR001594">
    <property type="entry name" value="Palmitoyltrfase_DHHC"/>
</dbReference>
<comment type="catalytic activity">
    <reaction evidence="9 10">
        <text>L-cysteinyl-[protein] + hexadecanoyl-CoA = S-hexadecanoyl-L-cysteinyl-[protein] + CoA</text>
        <dbReference type="Rhea" id="RHEA:36683"/>
        <dbReference type="Rhea" id="RHEA-COMP:10131"/>
        <dbReference type="Rhea" id="RHEA-COMP:11032"/>
        <dbReference type="ChEBI" id="CHEBI:29950"/>
        <dbReference type="ChEBI" id="CHEBI:57287"/>
        <dbReference type="ChEBI" id="CHEBI:57379"/>
        <dbReference type="ChEBI" id="CHEBI:74151"/>
        <dbReference type="EC" id="2.3.1.225"/>
    </reaction>
</comment>
<dbReference type="Pfam" id="PF01529">
    <property type="entry name" value="DHHC"/>
    <property type="match status" value="1"/>
</dbReference>
<dbReference type="GO" id="GO:0019706">
    <property type="term" value="F:protein-cysteine S-palmitoyltransferase activity"/>
    <property type="evidence" value="ECO:0007669"/>
    <property type="project" value="UniProtKB-EC"/>
</dbReference>
<dbReference type="STRING" id="1754191.A0A1Y1V6C1"/>
<dbReference type="InterPro" id="IPR039859">
    <property type="entry name" value="PFA4/ZDH16/20/ERF2-like"/>
</dbReference>
<reference evidence="13 14" key="1">
    <citation type="submission" date="2016-08" db="EMBL/GenBank/DDBJ databases">
        <title>Genomes of anaerobic fungi encode conserved fungal cellulosomes for biomass hydrolysis.</title>
        <authorList>
            <consortium name="DOE Joint Genome Institute"/>
            <person name="Haitjema C.H."/>
            <person name="Gilmore S.P."/>
            <person name="Henske J.K."/>
            <person name="Solomon K.V."/>
            <person name="De Groot R."/>
            <person name="Kuo A."/>
            <person name="Mondo S.J."/>
            <person name="Salamov A.A."/>
            <person name="Labutti K."/>
            <person name="Zhao Z."/>
            <person name="Chiniquy J."/>
            <person name="Barry K."/>
            <person name="Brewer H.M."/>
            <person name="Purvine S.O."/>
            <person name="Wright A.T."/>
            <person name="Boxma B."/>
            <person name="Van Alen T."/>
            <person name="Hackstein J.H."/>
            <person name="Baker S.E."/>
            <person name="Grigoriev I.V."/>
            <person name="O'Malley M.A."/>
        </authorList>
    </citation>
    <scope>NUCLEOTIDE SEQUENCE [LARGE SCALE GENOMIC DNA]</scope>
    <source>
        <strain evidence="14">finn</strain>
    </source>
</reference>
<evidence type="ECO:0000313" key="14">
    <source>
        <dbReference type="Proteomes" id="UP000193719"/>
    </source>
</evidence>
<dbReference type="AlphaFoldDB" id="A0A1Y1V6C1"/>
<evidence type="ECO:0000259" key="12">
    <source>
        <dbReference type="Pfam" id="PF01529"/>
    </source>
</evidence>
<dbReference type="PROSITE" id="PS50216">
    <property type="entry name" value="DHHC"/>
    <property type="match status" value="1"/>
</dbReference>
<dbReference type="PANTHER" id="PTHR12246">
    <property type="entry name" value="PALMITOYLTRANSFERASE ZDHHC16"/>
    <property type="match status" value="1"/>
</dbReference>
<proteinExistence type="inferred from homology"/>
<evidence type="ECO:0000256" key="5">
    <source>
        <dbReference type="ARBA" id="ARBA00023136"/>
    </source>
</evidence>
<keyword evidence="8 10" id="KW-0012">Acyltransferase</keyword>
<keyword evidence="3 10" id="KW-0812">Transmembrane</keyword>
<keyword evidence="6" id="KW-0564">Palmitate</keyword>
<feature type="transmembrane region" description="Helical" evidence="10">
    <location>
        <begin position="17"/>
        <end position="42"/>
    </location>
</feature>